<dbReference type="EMBL" id="PHWZ01000374">
    <property type="protein sequence ID" value="TEY43197.1"/>
    <property type="molecule type" value="Genomic_DNA"/>
</dbReference>
<evidence type="ECO:0000313" key="2">
    <source>
        <dbReference type="Proteomes" id="UP000297299"/>
    </source>
</evidence>
<gene>
    <name evidence="1" type="ORF">BOTCAL_0375g00130</name>
</gene>
<proteinExistence type="predicted"/>
<name>A0A4Y8CRS3_9HELO</name>
<reference evidence="1 2" key="1">
    <citation type="submission" date="2017-11" db="EMBL/GenBank/DDBJ databases">
        <title>Comparative genomics of Botrytis spp.</title>
        <authorList>
            <person name="Valero-Jimenez C.A."/>
            <person name="Tapia P."/>
            <person name="Veloso J."/>
            <person name="Silva-Moreno E."/>
            <person name="Staats M."/>
            <person name="Valdes J.H."/>
            <person name="Van Kan J.A.L."/>
        </authorList>
    </citation>
    <scope>NUCLEOTIDE SEQUENCE [LARGE SCALE GENOMIC DNA]</scope>
    <source>
        <strain evidence="1 2">MUCL2830</strain>
    </source>
</reference>
<keyword evidence="2" id="KW-1185">Reference proteome</keyword>
<dbReference type="AlphaFoldDB" id="A0A4Y8CRS3"/>
<accession>A0A4Y8CRS3</accession>
<dbReference type="Proteomes" id="UP000297299">
    <property type="component" value="Unassembled WGS sequence"/>
</dbReference>
<evidence type="ECO:0000313" key="1">
    <source>
        <dbReference type="EMBL" id="TEY43197.1"/>
    </source>
</evidence>
<dbReference type="STRING" id="38488.A0A4Y8CRS3"/>
<organism evidence="1 2">
    <name type="scientific">Botryotinia calthae</name>
    <dbReference type="NCBI Taxonomy" id="38488"/>
    <lineage>
        <taxon>Eukaryota</taxon>
        <taxon>Fungi</taxon>
        <taxon>Dikarya</taxon>
        <taxon>Ascomycota</taxon>
        <taxon>Pezizomycotina</taxon>
        <taxon>Leotiomycetes</taxon>
        <taxon>Helotiales</taxon>
        <taxon>Sclerotiniaceae</taxon>
        <taxon>Botryotinia</taxon>
    </lineage>
</organism>
<dbReference type="OrthoDB" id="3481287at2759"/>
<sequence>MIRISGTDYIQSLCTEPTTIPITGSEIACCYKLAIGTHGICAIKIISEDGSFYWAGKVPTSGLVWEITELTGVYSGVALHLPLQSSERISYAWIKLEESKIRRNYDPAFIIQTTHGRTCHLGPCVPHDEYKSYQWYRLTFHGQITGSCVQNCDWKLENFNIISDGIEVELAQPLLHYETLKQRPHIYLSQNSKYGDYDFYLSSTKFSQMKRATLCEINERCMGILIDYLYEPPVVLGQWYKTEVSSHQITYDRSHPQSSKVIFQLARFENSEVSFVVDVSFTQEELPLNIDDNNQVQVFDLALEEHIAWWFTSSTDFISLWNPGDQSAHGVEMREIICQDHEF</sequence>
<protein>
    <submittedName>
        <fullName evidence="1">Uncharacterized protein</fullName>
    </submittedName>
</protein>
<comment type="caution">
    <text evidence="1">The sequence shown here is derived from an EMBL/GenBank/DDBJ whole genome shotgun (WGS) entry which is preliminary data.</text>
</comment>